<dbReference type="InterPro" id="IPR002881">
    <property type="entry name" value="DUF58"/>
</dbReference>
<evidence type="ECO:0000313" key="3">
    <source>
        <dbReference type="Proteomes" id="UP000295530"/>
    </source>
</evidence>
<comment type="caution">
    <text evidence="2">The sequence shown here is derived from an EMBL/GenBank/DDBJ whole genome shotgun (WGS) entry which is preliminary data.</text>
</comment>
<dbReference type="OrthoDB" id="9812729at2"/>
<reference evidence="2 3" key="1">
    <citation type="submission" date="2019-03" db="EMBL/GenBank/DDBJ databases">
        <title>Genomic analyses of the natural microbiome of Caenorhabditis elegans.</title>
        <authorList>
            <person name="Samuel B."/>
        </authorList>
    </citation>
    <scope>NUCLEOTIDE SEQUENCE [LARGE SCALE GENOMIC DNA]</scope>
    <source>
        <strain evidence="2 3">BIGb0156</strain>
    </source>
</reference>
<dbReference type="RefSeq" id="WP_125355236.1">
    <property type="nucleotide sequence ID" value="NZ_CP054058.1"/>
</dbReference>
<dbReference type="PANTHER" id="PTHR33608:SF12">
    <property type="entry name" value="DUF58 DOMAIN-CONTAINING PROTEIN"/>
    <property type="match status" value="1"/>
</dbReference>
<organism evidence="2 3">
    <name type="scientific">Scandinavium goeteborgense</name>
    <dbReference type="NCBI Taxonomy" id="1851514"/>
    <lineage>
        <taxon>Bacteria</taxon>
        <taxon>Pseudomonadati</taxon>
        <taxon>Pseudomonadota</taxon>
        <taxon>Gammaproteobacteria</taxon>
        <taxon>Enterobacterales</taxon>
        <taxon>Enterobacteriaceae</taxon>
        <taxon>Scandinavium</taxon>
    </lineage>
</organism>
<protein>
    <submittedName>
        <fullName evidence="2">Uncharacterized protein DUF58</fullName>
    </submittedName>
</protein>
<feature type="domain" description="DUF58" evidence="1">
    <location>
        <begin position="52"/>
        <end position="244"/>
    </location>
</feature>
<keyword evidence="3" id="KW-1185">Reference proteome</keyword>
<evidence type="ECO:0000259" key="1">
    <source>
        <dbReference type="Pfam" id="PF01882"/>
    </source>
</evidence>
<dbReference type="Pfam" id="PF01882">
    <property type="entry name" value="DUF58"/>
    <property type="match status" value="1"/>
</dbReference>
<proteinExistence type="predicted"/>
<dbReference type="Proteomes" id="UP000295530">
    <property type="component" value="Unassembled WGS sequence"/>
</dbReference>
<dbReference type="EMBL" id="SNVX01000014">
    <property type="protein sequence ID" value="TDN53905.1"/>
    <property type="molecule type" value="Genomic_DNA"/>
</dbReference>
<gene>
    <name evidence="2" type="ORF">EC847_1146</name>
</gene>
<accession>A0A4R6E7H2</accession>
<dbReference type="AlphaFoldDB" id="A0A4R6E7H2"/>
<sequence length="301" mass="33659">MDSRLSVDRETLLALVNDARLIANPPGQIPPSALAGERTSKQQGRGLNFDSLRRYQPGDDVRLIDWQATARLRQPWIRLYNEERERPVFLLVDQRLDMFFATRGQTKSVAAAKTAALLAWRSWHDGDRVGSLVFNDTDMALQKCRPPRTSLNTILDTLQHYNQLLPEQYPTEPTATVTLADALLRASSVIPNGAWVAVLSDFHDLDHNCDALLAGLRRRCEVSAFVVLDDLHKRLPASGSLAATWQGHEAAFTLTSGLKADIEQSTTARLARQQSRLTRLGIRVNHLVVTQDLIKQLQKGI</sequence>
<evidence type="ECO:0000313" key="2">
    <source>
        <dbReference type="EMBL" id="TDN53905.1"/>
    </source>
</evidence>
<dbReference type="PANTHER" id="PTHR33608">
    <property type="entry name" value="BLL2464 PROTEIN"/>
    <property type="match status" value="1"/>
</dbReference>
<name>A0A4R6E7H2_SCAGO</name>